<gene>
    <name evidence="3" type="ORF">F2Q68_00008156</name>
</gene>
<feature type="compositionally biased region" description="Low complexity" evidence="1">
    <location>
        <begin position="8"/>
        <end position="20"/>
    </location>
</feature>
<feature type="transmembrane region" description="Helical" evidence="2">
    <location>
        <begin position="32"/>
        <end position="49"/>
    </location>
</feature>
<keyword evidence="2" id="KW-0812">Transmembrane</keyword>
<proteinExistence type="predicted"/>
<dbReference type="EMBL" id="QGKW02000717">
    <property type="protein sequence ID" value="KAF2596919.1"/>
    <property type="molecule type" value="Genomic_DNA"/>
</dbReference>
<feature type="region of interest" description="Disordered" evidence="1">
    <location>
        <begin position="1"/>
        <end position="20"/>
    </location>
</feature>
<keyword evidence="2" id="KW-1133">Transmembrane helix</keyword>
<dbReference type="Proteomes" id="UP000712281">
    <property type="component" value="Unassembled WGS sequence"/>
</dbReference>
<comment type="caution">
    <text evidence="3">The sequence shown here is derived from an EMBL/GenBank/DDBJ whole genome shotgun (WGS) entry which is preliminary data.</text>
</comment>
<evidence type="ECO:0000256" key="1">
    <source>
        <dbReference type="SAM" id="MobiDB-lite"/>
    </source>
</evidence>
<organism evidence="3 4">
    <name type="scientific">Brassica cretica</name>
    <name type="common">Mustard</name>
    <dbReference type="NCBI Taxonomy" id="69181"/>
    <lineage>
        <taxon>Eukaryota</taxon>
        <taxon>Viridiplantae</taxon>
        <taxon>Streptophyta</taxon>
        <taxon>Embryophyta</taxon>
        <taxon>Tracheophyta</taxon>
        <taxon>Spermatophyta</taxon>
        <taxon>Magnoliopsida</taxon>
        <taxon>eudicotyledons</taxon>
        <taxon>Gunneridae</taxon>
        <taxon>Pentapetalae</taxon>
        <taxon>rosids</taxon>
        <taxon>malvids</taxon>
        <taxon>Brassicales</taxon>
        <taxon>Brassicaceae</taxon>
        <taxon>Brassiceae</taxon>
        <taxon>Brassica</taxon>
    </lineage>
</organism>
<evidence type="ECO:0000313" key="4">
    <source>
        <dbReference type="Proteomes" id="UP000712281"/>
    </source>
</evidence>
<evidence type="ECO:0000313" key="3">
    <source>
        <dbReference type="EMBL" id="KAF2596919.1"/>
    </source>
</evidence>
<name>A0A8S9KR62_BRACR</name>
<feature type="transmembrane region" description="Helical" evidence="2">
    <location>
        <begin position="70"/>
        <end position="93"/>
    </location>
</feature>
<reference evidence="3" key="1">
    <citation type="submission" date="2019-12" db="EMBL/GenBank/DDBJ databases">
        <title>Genome sequencing and annotation of Brassica cretica.</title>
        <authorList>
            <person name="Studholme D.J."/>
            <person name="Sarris P.F."/>
        </authorList>
    </citation>
    <scope>NUCLEOTIDE SEQUENCE</scope>
    <source>
        <strain evidence="3">PFS-001/15</strain>
        <tissue evidence="3">Leaf</tissue>
    </source>
</reference>
<keyword evidence="2" id="KW-0472">Membrane</keyword>
<accession>A0A8S9KR62</accession>
<protein>
    <submittedName>
        <fullName evidence="3">Uncharacterized protein</fullName>
    </submittedName>
</protein>
<evidence type="ECO:0000256" key="2">
    <source>
        <dbReference type="SAM" id="Phobius"/>
    </source>
</evidence>
<sequence length="95" mass="10410">MASPTALSESDQSSPTSSTAISDCGMGMLHRAWFVIYLLVHAKVVGLAFKELGLQLSASCRGRLKIKRKVVSCQFSFSEEGCFLLALLLRIIMTR</sequence>
<dbReference type="AlphaFoldDB" id="A0A8S9KR62"/>